<dbReference type="PANTHER" id="PTHR33164">
    <property type="entry name" value="TRANSCRIPTIONAL REGULATOR, MARR FAMILY"/>
    <property type="match status" value="1"/>
</dbReference>
<protein>
    <submittedName>
        <fullName evidence="2">MarR family transcriptional regulator</fullName>
    </submittedName>
</protein>
<dbReference type="Pfam" id="PF12802">
    <property type="entry name" value="MarR_2"/>
    <property type="match status" value="1"/>
</dbReference>
<proteinExistence type="predicted"/>
<dbReference type="InterPro" id="IPR039422">
    <property type="entry name" value="MarR/SlyA-like"/>
</dbReference>
<evidence type="ECO:0000313" key="2">
    <source>
        <dbReference type="EMBL" id="RKP49729.1"/>
    </source>
</evidence>
<dbReference type="GO" id="GO:0003700">
    <property type="term" value="F:DNA-binding transcription factor activity"/>
    <property type="evidence" value="ECO:0007669"/>
    <property type="project" value="InterPro"/>
</dbReference>
<dbReference type="Proteomes" id="UP000270342">
    <property type="component" value="Unassembled WGS sequence"/>
</dbReference>
<dbReference type="InterPro" id="IPR000835">
    <property type="entry name" value="HTH_MarR-typ"/>
</dbReference>
<dbReference type="InterPro" id="IPR036390">
    <property type="entry name" value="WH_DNA-bd_sf"/>
</dbReference>
<dbReference type="PANTHER" id="PTHR33164:SF105">
    <property type="entry name" value="TRANSCRIPTIONAL REPRESSOR PROTEIN-RELATED"/>
    <property type="match status" value="1"/>
</dbReference>
<feature type="domain" description="HTH marR-type" evidence="1">
    <location>
        <begin position="9"/>
        <end position="141"/>
    </location>
</feature>
<keyword evidence="3" id="KW-1185">Reference proteome</keyword>
<dbReference type="Gene3D" id="1.10.10.10">
    <property type="entry name" value="Winged helix-like DNA-binding domain superfamily/Winged helix DNA-binding domain"/>
    <property type="match status" value="1"/>
</dbReference>
<accession>A0A494XNN7</accession>
<dbReference type="OrthoDB" id="119252at2"/>
<dbReference type="GO" id="GO:0006950">
    <property type="term" value="P:response to stress"/>
    <property type="evidence" value="ECO:0007669"/>
    <property type="project" value="TreeGrafter"/>
</dbReference>
<comment type="caution">
    <text evidence="2">The sequence shown here is derived from an EMBL/GenBank/DDBJ whole genome shotgun (WGS) entry which is preliminary data.</text>
</comment>
<organism evidence="2 3">
    <name type="scientific">Pararobbsia silviterrae</name>
    <dbReference type="NCBI Taxonomy" id="1792498"/>
    <lineage>
        <taxon>Bacteria</taxon>
        <taxon>Pseudomonadati</taxon>
        <taxon>Pseudomonadota</taxon>
        <taxon>Betaproteobacteria</taxon>
        <taxon>Burkholderiales</taxon>
        <taxon>Burkholderiaceae</taxon>
        <taxon>Pararobbsia</taxon>
    </lineage>
</organism>
<dbReference type="PROSITE" id="PS50995">
    <property type="entry name" value="HTH_MARR_2"/>
    <property type="match status" value="1"/>
</dbReference>
<dbReference type="EMBL" id="RBZU01000010">
    <property type="protein sequence ID" value="RKP49729.1"/>
    <property type="molecule type" value="Genomic_DNA"/>
</dbReference>
<name>A0A494XNN7_9BURK</name>
<sequence length="142" mass="15919">MNKDSPAFDECNCFALRQAARYVTQLYERHLAPVGLTAAQFSLLAKLARRGDWTMAELAESMVMDRTTLVRAMKPLQRDNLIVTGTAEHDSRTHVFNLSDAGRAKFGEARECWRVAQHEFEASFGSARAKALRSELFAVPQA</sequence>
<dbReference type="SUPFAM" id="SSF46785">
    <property type="entry name" value="Winged helix' DNA-binding domain"/>
    <property type="match status" value="1"/>
</dbReference>
<dbReference type="RefSeq" id="WP_121088854.1">
    <property type="nucleotide sequence ID" value="NZ_RBZU01000010.1"/>
</dbReference>
<dbReference type="SMART" id="SM00347">
    <property type="entry name" value="HTH_MARR"/>
    <property type="match status" value="1"/>
</dbReference>
<dbReference type="InterPro" id="IPR036388">
    <property type="entry name" value="WH-like_DNA-bd_sf"/>
</dbReference>
<reference evidence="2 3" key="1">
    <citation type="submission" date="2018-10" db="EMBL/GenBank/DDBJ databases">
        <title>Robbsia sp. DHC34, isolated from soil.</title>
        <authorList>
            <person name="Gao Z.-H."/>
            <person name="Qiu L.-H."/>
        </authorList>
    </citation>
    <scope>NUCLEOTIDE SEQUENCE [LARGE SCALE GENOMIC DNA]</scope>
    <source>
        <strain evidence="2 3">DHC34</strain>
    </source>
</reference>
<evidence type="ECO:0000259" key="1">
    <source>
        <dbReference type="PROSITE" id="PS50995"/>
    </source>
</evidence>
<gene>
    <name evidence="2" type="ORF">D7S86_20840</name>
</gene>
<dbReference type="AlphaFoldDB" id="A0A494XNN7"/>
<evidence type="ECO:0000313" key="3">
    <source>
        <dbReference type="Proteomes" id="UP000270342"/>
    </source>
</evidence>